<comment type="cofactor">
    <cofactor evidence="12">
        <name>a divalent metal cation</name>
        <dbReference type="ChEBI" id="CHEBI:60240"/>
    </cofactor>
    <text evidence="12">Binds 1 divalent metal cation per subunit.</text>
</comment>
<evidence type="ECO:0000256" key="12">
    <source>
        <dbReference type="PIRSR" id="PIRSR038994-3"/>
    </source>
</evidence>
<keyword evidence="6 9" id="KW-0119">Carbohydrate metabolism</keyword>
<dbReference type="CDD" id="cd00854">
    <property type="entry name" value="NagA"/>
    <property type="match status" value="1"/>
</dbReference>
<dbReference type="Gene3D" id="3.20.20.140">
    <property type="entry name" value="Metal-dependent hydrolases"/>
    <property type="match status" value="1"/>
</dbReference>
<feature type="binding site" evidence="11">
    <location>
        <position position="228"/>
    </location>
    <ligand>
        <name>substrate</name>
    </ligand>
</feature>
<evidence type="ECO:0000256" key="11">
    <source>
        <dbReference type="PIRSR" id="PIRSR038994-2"/>
    </source>
</evidence>
<dbReference type="SUPFAM" id="SSF51556">
    <property type="entry name" value="Metallo-dependent hydrolases"/>
    <property type="match status" value="1"/>
</dbReference>
<feature type="binding site" evidence="11">
    <location>
        <begin position="220"/>
        <end position="221"/>
    </location>
    <ligand>
        <name>substrate</name>
    </ligand>
</feature>
<dbReference type="PIRSF" id="PIRSF038994">
    <property type="entry name" value="NagA"/>
    <property type="match status" value="1"/>
</dbReference>
<comment type="pathway">
    <text evidence="8">Amino-sugar metabolism; N-acetylneuraminate degradation; D-fructose 6-phosphate from N-acetylneuraminate: step 4/5.</text>
</comment>
<dbReference type="InterPro" id="IPR032466">
    <property type="entry name" value="Metal_Hydrolase"/>
</dbReference>
<comment type="similarity">
    <text evidence="1 9">Belongs to the metallo-dependent hydrolases superfamily. NagA family.</text>
</comment>
<organism evidence="14 15">
    <name type="scientific">Symbiobacterium thermophilum</name>
    <dbReference type="NCBI Taxonomy" id="2734"/>
    <lineage>
        <taxon>Bacteria</taxon>
        <taxon>Bacillati</taxon>
        <taxon>Bacillota</taxon>
        <taxon>Clostridia</taxon>
        <taxon>Eubacteriales</taxon>
        <taxon>Symbiobacteriaceae</taxon>
        <taxon>Symbiobacterium</taxon>
    </lineage>
</organism>
<reference evidence="14" key="1">
    <citation type="submission" date="2017-11" db="EMBL/GenBank/DDBJ databases">
        <title>Three new genomes from thermophilic consortium.</title>
        <authorList>
            <person name="Quaggio R."/>
            <person name="Amgarten D."/>
            <person name="Setubal J.C."/>
        </authorList>
    </citation>
    <scope>NUCLEOTIDE SEQUENCE</scope>
    <source>
        <strain evidence="14">ZCTH01-B2</strain>
    </source>
</reference>
<evidence type="ECO:0000256" key="7">
    <source>
        <dbReference type="ARBA" id="ARBA00047647"/>
    </source>
</evidence>
<dbReference type="GO" id="GO:0046872">
    <property type="term" value="F:metal ion binding"/>
    <property type="evidence" value="ECO:0007669"/>
    <property type="project" value="UniProtKB-KW"/>
</dbReference>
<evidence type="ECO:0000256" key="5">
    <source>
        <dbReference type="ARBA" id="ARBA00022801"/>
    </source>
</evidence>
<feature type="binding site" evidence="11">
    <location>
        <position position="141"/>
    </location>
    <ligand>
        <name>substrate</name>
    </ligand>
</feature>
<evidence type="ECO:0000256" key="6">
    <source>
        <dbReference type="ARBA" id="ARBA00023277"/>
    </source>
</evidence>
<dbReference type="PANTHER" id="PTHR11113:SF14">
    <property type="entry name" value="N-ACETYLGLUCOSAMINE-6-PHOSPHATE DEACETYLASE"/>
    <property type="match status" value="1"/>
</dbReference>
<evidence type="ECO:0000256" key="1">
    <source>
        <dbReference type="ARBA" id="ARBA00010716"/>
    </source>
</evidence>
<evidence type="ECO:0000313" key="15">
    <source>
        <dbReference type="Proteomes" id="UP000732377"/>
    </source>
</evidence>
<dbReference type="NCBIfam" id="TIGR00221">
    <property type="entry name" value="nagA"/>
    <property type="match status" value="1"/>
</dbReference>
<feature type="binding site" evidence="12">
    <location>
        <position position="217"/>
    </location>
    <ligand>
        <name>Zn(2+)</name>
        <dbReference type="ChEBI" id="CHEBI:29105"/>
    </ligand>
</feature>
<dbReference type="InterPro" id="IPR006680">
    <property type="entry name" value="Amidohydro-rel"/>
</dbReference>
<dbReference type="PANTHER" id="PTHR11113">
    <property type="entry name" value="N-ACETYLGLUCOSAMINE-6-PHOSPHATE DEACETYLASE"/>
    <property type="match status" value="1"/>
</dbReference>
<dbReference type="Pfam" id="PF01979">
    <property type="entry name" value="Amidohydro_1"/>
    <property type="match status" value="1"/>
</dbReference>
<dbReference type="Gene3D" id="2.30.40.10">
    <property type="entry name" value="Urease, subunit C, domain 1"/>
    <property type="match status" value="1"/>
</dbReference>
<evidence type="ECO:0000256" key="3">
    <source>
        <dbReference type="ARBA" id="ARBA00018029"/>
    </source>
</evidence>
<feature type="binding site" evidence="12">
    <location>
        <position position="130"/>
    </location>
    <ligand>
        <name>Zn(2+)</name>
        <dbReference type="ChEBI" id="CHEBI:29105"/>
    </ligand>
</feature>
<dbReference type="Proteomes" id="UP000732377">
    <property type="component" value="Unassembled WGS sequence"/>
</dbReference>
<keyword evidence="5 9" id="KW-0378">Hydrolase</keyword>
<feature type="domain" description="Amidohydrolase-related" evidence="13">
    <location>
        <begin position="52"/>
        <end position="372"/>
    </location>
</feature>
<feature type="active site" description="Proton donor/acceptor" evidence="10">
    <location>
        <position position="275"/>
    </location>
</feature>
<accession>A0A953I211</accession>
<keyword evidence="4 12" id="KW-0479">Metal-binding</keyword>
<proteinExistence type="inferred from homology"/>
<evidence type="ECO:0000256" key="9">
    <source>
        <dbReference type="PIRNR" id="PIRNR038994"/>
    </source>
</evidence>
<comment type="caution">
    <text evidence="14">The sequence shown here is derived from an EMBL/GenBank/DDBJ whole genome shotgun (WGS) entry which is preliminary data.</text>
</comment>
<feature type="binding site" evidence="11">
    <location>
        <position position="252"/>
    </location>
    <ligand>
        <name>substrate</name>
    </ligand>
</feature>
<gene>
    <name evidence="14" type="primary">nagA</name>
    <name evidence="14" type="ORF">CWE10_04510</name>
</gene>
<dbReference type="FunFam" id="3.20.20.140:FF:000004">
    <property type="entry name" value="N-acetylglucosamine-6-phosphate deacetylase"/>
    <property type="match status" value="1"/>
</dbReference>
<dbReference type="GO" id="GO:0006046">
    <property type="term" value="P:N-acetylglucosamine catabolic process"/>
    <property type="evidence" value="ECO:0007669"/>
    <property type="project" value="TreeGrafter"/>
</dbReference>
<evidence type="ECO:0000256" key="2">
    <source>
        <dbReference type="ARBA" id="ARBA00011899"/>
    </source>
</evidence>
<name>A0A953I211_SYMTR</name>
<dbReference type="SUPFAM" id="SSF51338">
    <property type="entry name" value="Composite domain of metallo-dependent hydrolases"/>
    <property type="match status" value="1"/>
</dbReference>
<protein>
    <recommendedName>
        <fullName evidence="3">N-acetylglucosamine-6-phosphate deacetylase</fullName>
        <ecNumber evidence="2">3.5.1.25</ecNumber>
    </recommendedName>
</protein>
<comment type="catalytic activity">
    <reaction evidence="7">
        <text>N-acetyl-D-glucosamine 6-phosphate + H2O = D-glucosamine 6-phosphate + acetate</text>
        <dbReference type="Rhea" id="RHEA:22936"/>
        <dbReference type="ChEBI" id="CHEBI:15377"/>
        <dbReference type="ChEBI" id="CHEBI:30089"/>
        <dbReference type="ChEBI" id="CHEBI:57513"/>
        <dbReference type="ChEBI" id="CHEBI:58725"/>
        <dbReference type="EC" id="3.5.1.25"/>
    </reaction>
</comment>
<dbReference type="EC" id="3.5.1.25" evidence="2"/>
<dbReference type="EMBL" id="PIUK01000026">
    <property type="protein sequence ID" value="MBY6275472.1"/>
    <property type="molecule type" value="Genomic_DNA"/>
</dbReference>
<dbReference type="AlphaFoldDB" id="A0A953I211"/>
<feature type="binding site" evidence="11">
    <location>
        <begin position="309"/>
        <end position="311"/>
    </location>
    <ligand>
        <name>substrate</name>
    </ligand>
</feature>
<dbReference type="InterPro" id="IPR003764">
    <property type="entry name" value="GlcNAc_6-P_deAcase"/>
</dbReference>
<dbReference type="RefSeq" id="WP_273378342.1">
    <property type="nucleotide sequence ID" value="NZ_PIUK01000026.1"/>
</dbReference>
<evidence type="ECO:0000256" key="4">
    <source>
        <dbReference type="ARBA" id="ARBA00022723"/>
    </source>
</evidence>
<evidence type="ECO:0000313" key="14">
    <source>
        <dbReference type="EMBL" id="MBY6275472.1"/>
    </source>
</evidence>
<dbReference type="InterPro" id="IPR011059">
    <property type="entry name" value="Metal-dep_hydrolase_composite"/>
</dbReference>
<feature type="binding site" evidence="12">
    <location>
        <position position="196"/>
    </location>
    <ligand>
        <name>Zn(2+)</name>
        <dbReference type="ChEBI" id="CHEBI:29105"/>
    </ligand>
</feature>
<evidence type="ECO:0000256" key="10">
    <source>
        <dbReference type="PIRSR" id="PIRSR038994-1"/>
    </source>
</evidence>
<evidence type="ECO:0000259" key="13">
    <source>
        <dbReference type="Pfam" id="PF01979"/>
    </source>
</evidence>
<dbReference type="GO" id="GO:0008448">
    <property type="term" value="F:N-acetylglucosamine-6-phosphate deacetylase activity"/>
    <property type="evidence" value="ECO:0007669"/>
    <property type="project" value="UniProtKB-EC"/>
</dbReference>
<evidence type="ECO:0000256" key="8">
    <source>
        <dbReference type="ARBA" id="ARBA00060590"/>
    </source>
</evidence>
<sequence>MMLFTCSRIHAEGGLVDGYVLVDGRRIAAVEAGPVPAELQGVDRVDLPDGDLIPGMIDLHIHGAGGWPVEGADVGWLQGLGRFLAAHGVTGFLPTASARPLEELEEVARQVRAAAAVPYDGAAILGLHLEGPFLNPKRPGAMHIHNLRAPSVAEAERLLAAGGGTVRRVSLAPELPGALELIRYLAAQGVTVAGAHTDATYAETVAGIEAGISLATHTYNAMRGLHHREPGAVGAYLTDDRVTCEIICDLLHVHPAAVRIALRAAGPDRVALISDAIPAAGLKPGHYLLWGRDLYIDEQGYSKLADGTIAGSTKLMLHGLRNLVEVLGVPWAEAVRMASLIPARAIGLADRKGSLAPGKDADLVAIGPGWQVAWCVVEGRVVRRPGDPPPAYNPEAKAIDE</sequence>